<reference evidence="2 3" key="1">
    <citation type="submission" date="2019-02" db="EMBL/GenBank/DDBJ databases">
        <authorList>
            <person name="Li Y."/>
        </authorList>
    </citation>
    <scope>NUCLEOTIDE SEQUENCE [LARGE SCALE GENOMIC DNA]</scope>
    <source>
        <strain evidence="2 3">3-7</strain>
    </source>
</reference>
<feature type="signal peptide" evidence="1">
    <location>
        <begin position="1"/>
        <end position="21"/>
    </location>
</feature>
<dbReference type="Proteomes" id="UP000292085">
    <property type="component" value="Unassembled WGS sequence"/>
</dbReference>
<name>A0A4Q6Y393_9SPHN</name>
<sequence length="149" mass="17104">MQVKSYGAVMGLLMLSSACFAQDFQHTSLKGVRYFEPMEMYLQRVVDRNGKRNAICVVGESTGEPVPNAMVYWPIERKLILWEASVDDPDPISRSRRYLDIRRDVVLGDDVHGSTYLVTRKWVDQVIAACKRYGTSFTIIKSDGRHDRR</sequence>
<evidence type="ECO:0000313" key="2">
    <source>
        <dbReference type="EMBL" id="RZF63576.1"/>
    </source>
</evidence>
<dbReference type="RefSeq" id="WP_130159009.1">
    <property type="nucleotide sequence ID" value="NZ_SGIS01000024.1"/>
</dbReference>
<dbReference type="AlphaFoldDB" id="A0A4Q6Y393"/>
<keyword evidence="3" id="KW-1185">Reference proteome</keyword>
<evidence type="ECO:0000256" key="1">
    <source>
        <dbReference type="SAM" id="SignalP"/>
    </source>
</evidence>
<evidence type="ECO:0000313" key="3">
    <source>
        <dbReference type="Proteomes" id="UP000292085"/>
    </source>
</evidence>
<feature type="chain" id="PRO_5020492885" evidence="1">
    <location>
        <begin position="22"/>
        <end position="149"/>
    </location>
</feature>
<dbReference type="PROSITE" id="PS51257">
    <property type="entry name" value="PROKAR_LIPOPROTEIN"/>
    <property type="match status" value="1"/>
</dbReference>
<proteinExistence type="predicted"/>
<dbReference type="EMBL" id="SGIS01000024">
    <property type="protein sequence ID" value="RZF63576.1"/>
    <property type="molecule type" value="Genomic_DNA"/>
</dbReference>
<comment type="caution">
    <text evidence="2">The sequence shown here is derived from an EMBL/GenBank/DDBJ whole genome shotgun (WGS) entry which is preliminary data.</text>
</comment>
<keyword evidence="1" id="KW-0732">Signal</keyword>
<accession>A0A4Q6Y393</accession>
<organism evidence="2 3">
    <name type="scientific">Sphingomonas populi</name>
    <dbReference type="NCBI Taxonomy" id="2484750"/>
    <lineage>
        <taxon>Bacteria</taxon>
        <taxon>Pseudomonadati</taxon>
        <taxon>Pseudomonadota</taxon>
        <taxon>Alphaproteobacteria</taxon>
        <taxon>Sphingomonadales</taxon>
        <taxon>Sphingomonadaceae</taxon>
        <taxon>Sphingomonas</taxon>
    </lineage>
</organism>
<protein>
    <submittedName>
        <fullName evidence="2">Uncharacterized protein</fullName>
    </submittedName>
</protein>
<gene>
    <name evidence="2" type="ORF">EWE75_15465</name>
</gene>
<dbReference type="OrthoDB" id="9130772at2"/>